<name>S9X0S1_9TRYP</name>
<evidence type="ECO:0000256" key="2">
    <source>
        <dbReference type="SAM" id="Phobius"/>
    </source>
</evidence>
<keyword evidence="5" id="KW-1185">Reference proteome</keyword>
<evidence type="ECO:0000313" key="4">
    <source>
        <dbReference type="EMBL" id="CAD2217522.1"/>
    </source>
</evidence>
<dbReference type="GO" id="GO:0006906">
    <property type="term" value="P:vesicle fusion"/>
    <property type="evidence" value="ECO:0007669"/>
    <property type="project" value="TreeGrafter"/>
</dbReference>
<feature type="domain" description="T-SNARE coiled-coil homology" evidence="3">
    <location>
        <begin position="135"/>
        <end position="197"/>
    </location>
</feature>
<comment type="similarity">
    <text evidence="1">Belongs to the syntaxin family.</text>
</comment>
<dbReference type="PROSITE" id="PS50192">
    <property type="entry name" value="T_SNARE"/>
    <property type="match status" value="1"/>
</dbReference>
<gene>
    <name evidence="4" type="ORF">ADEAN_000500000</name>
</gene>
<dbReference type="GO" id="GO:0000149">
    <property type="term" value="F:SNARE binding"/>
    <property type="evidence" value="ECO:0007669"/>
    <property type="project" value="TreeGrafter"/>
</dbReference>
<sequence>MPLDEGESLSRSVQQIKKACQDIKNAVADLGTGADSIARDKLRRIRTTVQQCRDKNKTVLESSDAALQSLKEQFHSAMSEFDRVNADSIRKERQTFRQAGAEVLAQEAGVSAGEQMQVNAQKIRPIDLTEFHTEEAIQREKLRNAKDIETDMRDLKTTYHEFNALVNQQQSGVDMMENHVAESHSLIERGHGQIQQASRHQKKFRKIGCIIGVVVALVVVVVIIIAVFASK</sequence>
<keyword evidence="2" id="KW-0812">Transmembrane</keyword>
<dbReference type="Proteomes" id="UP000515908">
    <property type="component" value="Chromosome 09"/>
</dbReference>
<dbReference type="GO" id="GO:0005484">
    <property type="term" value="F:SNAP receptor activity"/>
    <property type="evidence" value="ECO:0007669"/>
    <property type="project" value="TreeGrafter"/>
</dbReference>
<dbReference type="PANTHER" id="PTHR19957">
    <property type="entry name" value="SYNTAXIN"/>
    <property type="match status" value="1"/>
</dbReference>
<dbReference type="EMBL" id="LR877153">
    <property type="protein sequence ID" value="CAD2217522.1"/>
    <property type="molecule type" value="Genomic_DNA"/>
</dbReference>
<dbReference type="InterPro" id="IPR045242">
    <property type="entry name" value="Syntaxin"/>
</dbReference>
<reference evidence="4 5" key="1">
    <citation type="submission" date="2020-08" db="EMBL/GenBank/DDBJ databases">
        <authorList>
            <person name="Newling K."/>
            <person name="Davey J."/>
            <person name="Forrester S."/>
        </authorList>
    </citation>
    <scope>NUCLEOTIDE SEQUENCE [LARGE SCALE GENOMIC DNA]</scope>
    <source>
        <strain evidence="5">Crithidia deanei Carvalho (ATCC PRA-265)</strain>
    </source>
</reference>
<dbReference type="AlphaFoldDB" id="S9X0S1"/>
<dbReference type="GO" id="GO:0006886">
    <property type="term" value="P:intracellular protein transport"/>
    <property type="evidence" value="ECO:0007669"/>
    <property type="project" value="TreeGrafter"/>
</dbReference>
<dbReference type="GO" id="GO:0048278">
    <property type="term" value="P:vesicle docking"/>
    <property type="evidence" value="ECO:0007669"/>
    <property type="project" value="TreeGrafter"/>
</dbReference>
<keyword evidence="2" id="KW-1133">Transmembrane helix</keyword>
<dbReference type="PANTHER" id="PTHR19957:SF38">
    <property type="entry name" value="LD27581P"/>
    <property type="match status" value="1"/>
</dbReference>
<evidence type="ECO:0000259" key="3">
    <source>
        <dbReference type="PROSITE" id="PS50192"/>
    </source>
</evidence>
<dbReference type="InterPro" id="IPR000727">
    <property type="entry name" value="T_SNARE_dom"/>
</dbReference>
<evidence type="ECO:0000256" key="1">
    <source>
        <dbReference type="ARBA" id="ARBA00009063"/>
    </source>
</evidence>
<dbReference type="Pfam" id="PF05739">
    <property type="entry name" value="SNARE"/>
    <property type="match status" value="1"/>
</dbReference>
<dbReference type="GO" id="GO:0012505">
    <property type="term" value="C:endomembrane system"/>
    <property type="evidence" value="ECO:0007669"/>
    <property type="project" value="TreeGrafter"/>
</dbReference>
<evidence type="ECO:0000313" key="5">
    <source>
        <dbReference type="Proteomes" id="UP000515908"/>
    </source>
</evidence>
<feature type="transmembrane region" description="Helical" evidence="2">
    <location>
        <begin position="207"/>
        <end position="229"/>
    </location>
</feature>
<dbReference type="InterPro" id="IPR010989">
    <property type="entry name" value="SNARE"/>
</dbReference>
<protein>
    <submittedName>
        <fullName evidence="4">SNARE domain containing protein, putative</fullName>
    </submittedName>
</protein>
<dbReference type="SUPFAM" id="SSF47661">
    <property type="entry name" value="t-snare proteins"/>
    <property type="match status" value="1"/>
</dbReference>
<dbReference type="GO" id="GO:0031201">
    <property type="term" value="C:SNARE complex"/>
    <property type="evidence" value="ECO:0007669"/>
    <property type="project" value="TreeGrafter"/>
</dbReference>
<organism evidence="4 5">
    <name type="scientific">Angomonas deanei</name>
    <dbReference type="NCBI Taxonomy" id="59799"/>
    <lineage>
        <taxon>Eukaryota</taxon>
        <taxon>Discoba</taxon>
        <taxon>Euglenozoa</taxon>
        <taxon>Kinetoplastea</taxon>
        <taxon>Metakinetoplastina</taxon>
        <taxon>Trypanosomatida</taxon>
        <taxon>Trypanosomatidae</taxon>
        <taxon>Strigomonadinae</taxon>
        <taxon>Angomonas</taxon>
    </lineage>
</organism>
<dbReference type="VEuPathDB" id="TriTrypDB:ADEAN_000500000"/>
<keyword evidence="2" id="KW-0472">Membrane</keyword>
<dbReference type="OrthoDB" id="364348at2759"/>
<dbReference type="Gene3D" id="1.20.5.110">
    <property type="match status" value="1"/>
</dbReference>
<proteinExistence type="inferred from homology"/>
<accession>S9X0S1</accession>